<accession>A0A9W6WZC5</accession>
<keyword evidence="2" id="KW-1185">Reference proteome</keyword>
<dbReference type="OrthoDB" id="111838at2759"/>
<protein>
    <submittedName>
        <fullName evidence="1">Unnamed protein product</fullName>
    </submittedName>
</protein>
<gene>
    <name evidence="1" type="ORF">Plil01_000908300</name>
</gene>
<dbReference type="Proteomes" id="UP001165083">
    <property type="component" value="Unassembled WGS sequence"/>
</dbReference>
<dbReference type="EMBL" id="BSXW01000448">
    <property type="protein sequence ID" value="GMF22678.1"/>
    <property type="molecule type" value="Genomic_DNA"/>
</dbReference>
<reference evidence="1" key="1">
    <citation type="submission" date="2023-04" db="EMBL/GenBank/DDBJ databases">
        <title>Phytophthora lilii NBRC 32176.</title>
        <authorList>
            <person name="Ichikawa N."/>
            <person name="Sato H."/>
            <person name="Tonouchi N."/>
        </authorList>
    </citation>
    <scope>NUCLEOTIDE SEQUENCE</scope>
    <source>
        <strain evidence="1">NBRC 32176</strain>
    </source>
</reference>
<evidence type="ECO:0000313" key="2">
    <source>
        <dbReference type="Proteomes" id="UP001165083"/>
    </source>
</evidence>
<organism evidence="1 2">
    <name type="scientific">Phytophthora lilii</name>
    <dbReference type="NCBI Taxonomy" id="2077276"/>
    <lineage>
        <taxon>Eukaryota</taxon>
        <taxon>Sar</taxon>
        <taxon>Stramenopiles</taxon>
        <taxon>Oomycota</taxon>
        <taxon>Peronosporomycetes</taxon>
        <taxon>Peronosporales</taxon>
        <taxon>Peronosporaceae</taxon>
        <taxon>Phytophthora</taxon>
    </lineage>
</organism>
<name>A0A9W6WZC5_9STRA</name>
<comment type="caution">
    <text evidence="1">The sequence shown here is derived from an EMBL/GenBank/DDBJ whole genome shotgun (WGS) entry which is preliminary data.</text>
</comment>
<evidence type="ECO:0000313" key="1">
    <source>
        <dbReference type="EMBL" id="GMF22678.1"/>
    </source>
</evidence>
<dbReference type="AlphaFoldDB" id="A0A9W6WZC5"/>
<sequence>MMVGRRLGSSFGFLKDPLCDYDCGYEADPDQCWSRDEIGGWRLVHYKIQSYAQNDFCNNECGDKVGFPLYEDPLPPNKCYDCYLTVWWCDSGYYKANAAGCCRVLECSAITDTSISTPAETTWNLEENQETISDSSYLLYESGDCFDRSDTSSDCCRITCEDCFVKISVVSLYADVDAFAINDYATATEMRLEGKSELRVKVFAPNGCVIESTENLFDDTASIPLGSGIDLEIQVALDILRKLTLMPHGSSTAKDLAQSGIDIELESNVIPTVRASLSLLGGTAKIGVQSTFAVFVELESSIEFPEPYPGLSSYYLDETSFVNLGDCSTPHFMEYNGFAGYGEVRVTPPAALTIPYIFQSPPSPFLSHSLSVIAPAF</sequence>
<proteinExistence type="predicted"/>